<name>A0A5N5SKI1_9CRUS</name>
<dbReference type="Pfam" id="PF20146">
    <property type="entry name" value="NRF"/>
    <property type="match status" value="1"/>
</dbReference>
<dbReference type="OrthoDB" id="6381619at2759"/>
<feature type="domain" description="Nose resistant-to-fluoxetine protein N-terminal" evidence="3">
    <location>
        <begin position="56"/>
        <end position="201"/>
    </location>
</feature>
<keyword evidence="1" id="KW-0812">Transmembrane</keyword>
<feature type="transmembrane region" description="Helical" evidence="1">
    <location>
        <begin position="206"/>
        <end position="227"/>
    </location>
</feature>
<reference evidence="4 5" key="1">
    <citation type="journal article" date="2019" name="PLoS Biol.">
        <title>Sex chromosomes control vertical transmission of feminizing Wolbachia symbionts in an isopod.</title>
        <authorList>
            <person name="Becking T."/>
            <person name="Chebbi M.A."/>
            <person name="Giraud I."/>
            <person name="Moumen B."/>
            <person name="Laverre T."/>
            <person name="Caubet Y."/>
            <person name="Peccoud J."/>
            <person name="Gilbert C."/>
            <person name="Cordaux R."/>
        </authorList>
    </citation>
    <scope>NUCLEOTIDE SEQUENCE [LARGE SCALE GENOMIC DNA]</scope>
    <source>
        <strain evidence="4">ANa2</strain>
        <tissue evidence="4">Whole body excluding digestive tract and cuticle</tissue>
    </source>
</reference>
<evidence type="ECO:0000256" key="1">
    <source>
        <dbReference type="SAM" id="Phobius"/>
    </source>
</evidence>
<comment type="caution">
    <text evidence="4">The sequence shown here is derived from an EMBL/GenBank/DDBJ whole genome shotgun (WGS) entry which is preliminary data.</text>
</comment>
<dbReference type="InterPro" id="IPR006621">
    <property type="entry name" value="Nose-resist-to-fluoxetine_N"/>
</dbReference>
<proteinExistence type="predicted"/>
<keyword evidence="1" id="KW-0472">Membrane</keyword>
<organism evidence="4 5">
    <name type="scientific">Armadillidium nasatum</name>
    <dbReference type="NCBI Taxonomy" id="96803"/>
    <lineage>
        <taxon>Eukaryota</taxon>
        <taxon>Metazoa</taxon>
        <taxon>Ecdysozoa</taxon>
        <taxon>Arthropoda</taxon>
        <taxon>Crustacea</taxon>
        <taxon>Multicrustacea</taxon>
        <taxon>Malacostraca</taxon>
        <taxon>Eumalacostraca</taxon>
        <taxon>Peracarida</taxon>
        <taxon>Isopoda</taxon>
        <taxon>Oniscidea</taxon>
        <taxon>Crinocheta</taxon>
        <taxon>Armadillidiidae</taxon>
        <taxon>Armadillidium</taxon>
    </lineage>
</organism>
<dbReference type="SMART" id="SM00703">
    <property type="entry name" value="NRF"/>
    <property type="match status" value="1"/>
</dbReference>
<keyword evidence="5" id="KW-1185">Reference proteome</keyword>
<dbReference type="InterPro" id="IPR052728">
    <property type="entry name" value="O2_lipid_transport_reg"/>
</dbReference>
<evidence type="ECO:0000256" key="2">
    <source>
        <dbReference type="SAM" id="SignalP"/>
    </source>
</evidence>
<sequence length="239" mass="26770">MNFLNLCLTFFAINFAPAISSPIFKNFIQMEASDDGSALDFLTGIKKFYLPVNTNNSNCNIAVEHFLPSIATETIDSWALRMADSWGKIPDGILYGHIHVVGMYEECLKIQGSVTPLLNNSKISFQGKYCKIHYRYSQTETVEVESRSRISILPFPFSYATCIPSVCSDEDFMVSLNQTLNEIGRKLVSLDCHEEGRSNHAKFDGFDAFVCSLLGLLVLLVVIGTIIDENNLKHYETTP</sequence>
<dbReference type="Proteomes" id="UP000326759">
    <property type="component" value="Unassembled WGS sequence"/>
</dbReference>
<gene>
    <name evidence="4" type="ORF">Anas_12029</name>
</gene>
<keyword evidence="2" id="KW-0732">Signal</keyword>
<dbReference type="PANTHER" id="PTHR11161:SF0">
    <property type="entry name" value="O-ACYLTRANSFERASE LIKE PROTEIN"/>
    <property type="match status" value="1"/>
</dbReference>
<accession>A0A5N5SKI1</accession>
<protein>
    <recommendedName>
        <fullName evidence="3">Nose resistant-to-fluoxetine protein N-terminal domain-containing protein</fullName>
    </recommendedName>
</protein>
<evidence type="ECO:0000259" key="3">
    <source>
        <dbReference type="SMART" id="SM00703"/>
    </source>
</evidence>
<evidence type="ECO:0000313" key="4">
    <source>
        <dbReference type="EMBL" id="KAB7494218.1"/>
    </source>
</evidence>
<feature type="signal peptide" evidence="2">
    <location>
        <begin position="1"/>
        <end position="20"/>
    </location>
</feature>
<evidence type="ECO:0000313" key="5">
    <source>
        <dbReference type="Proteomes" id="UP000326759"/>
    </source>
</evidence>
<feature type="non-terminal residue" evidence="4">
    <location>
        <position position="239"/>
    </location>
</feature>
<dbReference type="PANTHER" id="PTHR11161">
    <property type="entry name" value="O-ACYLTRANSFERASE"/>
    <property type="match status" value="1"/>
</dbReference>
<keyword evidence="1" id="KW-1133">Transmembrane helix</keyword>
<dbReference type="EMBL" id="SEYY01024315">
    <property type="protein sequence ID" value="KAB7494218.1"/>
    <property type="molecule type" value="Genomic_DNA"/>
</dbReference>
<feature type="chain" id="PRO_5024304308" description="Nose resistant-to-fluoxetine protein N-terminal domain-containing protein" evidence="2">
    <location>
        <begin position="21"/>
        <end position="239"/>
    </location>
</feature>
<dbReference type="AlphaFoldDB" id="A0A5N5SKI1"/>